<dbReference type="InterPro" id="IPR001214">
    <property type="entry name" value="SET_dom"/>
</dbReference>
<feature type="domain" description="SET" evidence="8">
    <location>
        <begin position="25"/>
        <end position="132"/>
    </location>
</feature>
<dbReference type="PROSITE" id="PS50280">
    <property type="entry name" value="SET"/>
    <property type="match status" value="1"/>
</dbReference>
<evidence type="ECO:0000256" key="3">
    <source>
        <dbReference type="ARBA" id="ARBA00022454"/>
    </source>
</evidence>
<evidence type="ECO:0000256" key="1">
    <source>
        <dbReference type="ARBA" id="ARBA00004123"/>
    </source>
</evidence>
<dbReference type="Pfam" id="PF00856">
    <property type="entry name" value="SET"/>
    <property type="match status" value="1"/>
</dbReference>
<evidence type="ECO:0000256" key="4">
    <source>
        <dbReference type="ARBA" id="ARBA00022603"/>
    </source>
</evidence>
<dbReference type="SUPFAM" id="SSF82199">
    <property type="entry name" value="SET domain"/>
    <property type="match status" value="1"/>
</dbReference>
<organism evidence="10 11">
    <name type="scientific">Phytophthora megakarya</name>
    <dbReference type="NCBI Taxonomy" id="4795"/>
    <lineage>
        <taxon>Eukaryota</taxon>
        <taxon>Sar</taxon>
        <taxon>Stramenopiles</taxon>
        <taxon>Oomycota</taxon>
        <taxon>Peronosporomycetes</taxon>
        <taxon>Peronosporales</taxon>
        <taxon>Peronosporaceae</taxon>
        <taxon>Phytophthora</taxon>
    </lineage>
</organism>
<dbReference type="OrthoDB" id="156855at2759"/>
<keyword evidence="6" id="KW-0949">S-adenosyl-L-methionine</keyword>
<evidence type="ECO:0000313" key="11">
    <source>
        <dbReference type="Proteomes" id="UP000198211"/>
    </source>
</evidence>
<dbReference type="PROSITE" id="PS51215">
    <property type="entry name" value="AWS"/>
    <property type="match status" value="1"/>
</dbReference>
<keyword evidence="11" id="KW-1185">Reference proteome</keyword>
<dbReference type="PANTHER" id="PTHR22884">
    <property type="entry name" value="SET DOMAIN PROTEINS"/>
    <property type="match status" value="1"/>
</dbReference>
<dbReference type="Gene3D" id="2.170.270.10">
    <property type="entry name" value="SET domain"/>
    <property type="match status" value="1"/>
</dbReference>
<comment type="caution">
    <text evidence="10">The sequence shown here is derived from an EMBL/GenBank/DDBJ whole genome shotgun (WGS) entry which is preliminary data.</text>
</comment>
<dbReference type="EMBL" id="NBNE01011389">
    <property type="protein sequence ID" value="OWY96629.1"/>
    <property type="molecule type" value="Genomic_DNA"/>
</dbReference>
<feature type="domain" description="AWS" evidence="9">
    <location>
        <begin position="1"/>
        <end position="25"/>
    </location>
</feature>
<dbReference type="SMART" id="SM00317">
    <property type="entry name" value="SET"/>
    <property type="match status" value="1"/>
</dbReference>
<evidence type="ECO:0000256" key="6">
    <source>
        <dbReference type="ARBA" id="ARBA00022691"/>
    </source>
</evidence>
<evidence type="ECO:0000259" key="9">
    <source>
        <dbReference type="PROSITE" id="PS51215"/>
    </source>
</evidence>
<protein>
    <submittedName>
        <fullName evidence="10">Histone-lysine N-methyltransferase</fullName>
    </submittedName>
</protein>
<evidence type="ECO:0000256" key="5">
    <source>
        <dbReference type="ARBA" id="ARBA00022679"/>
    </source>
</evidence>
<evidence type="ECO:0000256" key="2">
    <source>
        <dbReference type="ARBA" id="ARBA00004286"/>
    </source>
</evidence>
<keyword evidence="5 10" id="KW-0808">Transferase</keyword>
<keyword evidence="4 10" id="KW-0489">Methyltransferase</keyword>
<keyword evidence="7" id="KW-0539">Nucleus</keyword>
<dbReference type="Proteomes" id="UP000198211">
    <property type="component" value="Unassembled WGS sequence"/>
</dbReference>
<dbReference type="InterPro" id="IPR050777">
    <property type="entry name" value="SET2_Histone-Lys_MeTrsfase"/>
</dbReference>
<dbReference type="AlphaFoldDB" id="A0A225UWN6"/>
<dbReference type="GO" id="GO:0005694">
    <property type="term" value="C:chromosome"/>
    <property type="evidence" value="ECO:0007669"/>
    <property type="project" value="UniProtKB-SubCell"/>
</dbReference>
<keyword evidence="3" id="KW-0158">Chromosome</keyword>
<dbReference type="InterPro" id="IPR006560">
    <property type="entry name" value="AWS_dom"/>
</dbReference>
<reference evidence="11" key="1">
    <citation type="submission" date="2017-03" db="EMBL/GenBank/DDBJ databases">
        <title>Phytopthora megakarya and P. palmivora, two closely related causual agents of cacao black pod achieved similar genome size and gene model numbers by different mechanisms.</title>
        <authorList>
            <person name="Ali S."/>
            <person name="Shao J."/>
            <person name="Larry D.J."/>
            <person name="Kronmiller B."/>
            <person name="Shen D."/>
            <person name="Strem M.D."/>
            <person name="Melnick R.L."/>
            <person name="Guiltinan M.J."/>
            <person name="Tyler B.M."/>
            <person name="Meinhardt L.W."/>
            <person name="Bailey B.A."/>
        </authorList>
    </citation>
    <scope>NUCLEOTIDE SEQUENCE [LARGE SCALE GENOMIC DNA]</scope>
    <source>
        <strain evidence="11">zdho120</strain>
    </source>
</reference>
<dbReference type="GO" id="GO:0032259">
    <property type="term" value="P:methylation"/>
    <property type="evidence" value="ECO:0007669"/>
    <property type="project" value="UniProtKB-KW"/>
</dbReference>
<dbReference type="STRING" id="4795.A0A225UWN6"/>
<proteinExistence type="predicted"/>
<gene>
    <name evidence="10" type="ORF">PHMEG_00033058</name>
</gene>
<evidence type="ECO:0000259" key="8">
    <source>
        <dbReference type="PROSITE" id="PS50280"/>
    </source>
</evidence>
<name>A0A225UWN6_9STRA</name>
<evidence type="ECO:0000313" key="10">
    <source>
        <dbReference type="EMBL" id="OWY96629.1"/>
    </source>
</evidence>
<accession>A0A225UWN6</accession>
<evidence type="ECO:0000256" key="7">
    <source>
        <dbReference type="ARBA" id="ARBA00023242"/>
    </source>
</evidence>
<comment type="subcellular location">
    <subcellularLocation>
        <location evidence="2">Chromosome</location>
    </subcellularLocation>
    <subcellularLocation>
        <location evidence="1">Nucleus</location>
    </subcellularLocation>
</comment>
<dbReference type="GO" id="GO:0005634">
    <property type="term" value="C:nucleus"/>
    <property type="evidence" value="ECO:0007669"/>
    <property type="project" value="UniProtKB-SubCell"/>
</dbReference>
<sequence>MRCECVVECCPCGLQCSNRQLQEGSTLSLAVIDCGRKGVGVVALEDISVGCFIGEYVGEVLTNKEAKLRSEVQSWCYMLQLSRNRVIDATFVGGRMRFVNHSCEPNCAFEKWNVRGGAGALRSVLYFGCSSW</sequence>
<dbReference type="GO" id="GO:0042054">
    <property type="term" value="F:histone methyltransferase activity"/>
    <property type="evidence" value="ECO:0007669"/>
    <property type="project" value="InterPro"/>
</dbReference>
<dbReference type="InterPro" id="IPR046341">
    <property type="entry name" value="SET_dom_sf"/>
</dbReference>